<gene>
    <name evidence="1" type="primary">ORF15388</name>
</gene>
<reference evidence="1" key="1">
    <citation type="submission" date="2014-12" db="EMBL/GenBank/DDBJ databases">
        <title>Insight into the proteome of Arion vulgaris.</title>
        <authorList>
            <person name="Aradska J."/>
            <person name="Bulat T."/>
            <person name="Smidak R."/>
            <person name="Sarate P."/>
            <person name="Gangsoo J."/>
            <person name="Sialana F."/>
            <person name="Bilban M."/>
            <person name="Lubec G."/>
        </authorList>
    </citation>
    <scope>NUCLEOTIDE SEQUENCE</scope>
    <source>
        <tissue evidence="1">Skin</tissue>
    </source>
</reference>
<dbReference type="AlphaFoldDB" id="A0A0B6Y9E4"/>
<evidence type="ECO:0000313" key="1">
    <source>
        <dbReference type="EMBL" id="CEK52070.1"/>
    </source>
</evidence>
<organism evidence="1">
    <name type="scientific">Arion vulgaris</name>
    <dbReference type="NCBI Taxonomy" id="1028688"/>
    <lineage>
        <taxon>Eukaryota</taxon>
        <taxon>Metazoa</taxon>
        <taxon>Spiralia</taxon>
        <taxon>Lophotrochozoa</taxon>
        <taxon>Mollusca</taxon>
        <taxon>Gastropoda</taxon>
        <taxon>Heterobranchia</taxon>
        <taxon>Euthyneura</taxon>
        <taxon>Panpulmonata</taxon>
        <taxon>Eupulmonata</taxon>
        <taxon>Stylommatophora</taxon>
        <taxon>Helicina</taxon>
        <taxon>Arionoidea</taxon>
        <taxon>Arionidae</taxon>
        <taxon>Arion</taxon>
    </lineage>
</organism>
<protein>
    <submittedName>
        <fullName evidence="1">Uncharacterized protein</fullName>
    </submittedName>
</protein>
<name>A0A0B6Y9E4_9EUPU</name>
<sequence length="59" mass="6920">MSYKPWYGQVVYFSSLEATGTICIHTIQHLLKETKHRGVFRVNFQLIYTVFKIKAARVT</sequence>
<feature type="non-terminal residue" evidence="1">
    <location>
        <position position="59"/>
    </location>
</feature>
<dbReference type="EMBL" id="HACG01005205">
    <property type="protein sequence ID" value="CEK52070.1"/>
    <property type="molecule type" value="Transcribed_RNA"/>
</dbReference>
<accession>A0A0B6Y9E4</accession>
<proteinExistence type="predicted"/>